<dbReference type="Pfam" id="PF01321">
    <property type="entry name" value="Creatinase_N"/>
    <property type="match status" value="1"/>
</dbReference>
<dbReference type="Pfam" id="PF00557">
    <property type="entry name" value="Peptidase_M24"/>
    <property type="match status" value="1"/>
</dbReference>
<dbReference type="InterPro" id="IPR000994">
    <property type="entry name" value="Pept_M24"/>
</dbReference>
<keyword evidence="6" id="KW-0645">Protease</keyword>
<evidence type="ECO:0000313" key="6">
    <source>
        <dbReference type="EMBL" id="ALU31460.1"/>
    </source>
</evidence>
<dbReference type="InterPro" id="IPR050659">
    <property type="entry name" value="Peptidase_M24B"/>
</dbReference>
<evidence type="ECO:0000259" key="5">
    <source>
        <dbReference type="Pfam" id="PF01321"/>
    </source>
</evidence>
<accession>A0A0U2W312</accession>
<dbReference type="PANTHER" id="PTHR46112">
    <property type="entry name" value="AMINOPEPTIDASE"/>
    <property type="match status" value="1"/>
</dbReference>
<keyword evidence="1 3" id="KW-0479">Metal-binding</keyword>
<dbReference type="InterPro" id="IPR001131">
    <property type="entry name" value="Peptidase_M24B_aminopep-P_CS"/>
</dbReference>
<feature type="domain" description="Creatinase N-terminal" evidence="5">
    <location>
        <begin position="5"/>
        <end position="126"/>
    </location>
</feature>
<dbReference type="PANTHER" id="PTHR46112:SF9">
    <property type="entry name" value="XAA-PRO AMINOPEPTIDASE"/>
    <property type="match status" value="1"/>
</dbReference>
<dbReference type="InterPro" id="IPR029149">
    <property type="entry name" value="Creatin/AminoP/Spt16_N"/>
</dbReference>
<dbReference type="PROSITE" id="PS00491">
    <property type="entry name" value="PROLINE_PEPTIDASE"/>
    <property type="match status" value="1"/>
</dbReference>
<evidence type="ECO:0000313" key="7">
    <source>
        <dbReference type="Proteomes" id="UP000060043"/>
    </source>
</evidence>
<protein>
    <submittedName>
        <fullName evidence="6">X-pro aminopeptidase</fullName>
    </submittedName>
</protein>
<reference evidence="6 7" key="1">
    <citation type="submission" date="2015-12" db="EMBL/GenBank/DDBJ databases">
        <title>A stable core within a dynamic pangenome in Sulfolobus acidocaldarius.</title>
        <authorList>
            <person name="Anderson R."/>
            <person name="Kouris A."/>
            <person name="Seward C."/>
            <person name="Campbell K."/>
            <person name="Whitaker R."/>
        </authorList>
    </citation>
    <scope>NUCLEOTIDE SEQUENCE [LARGE SCALE GENOMIC DNA]</scope>
    <source>
        <strain evidence="6 7">NG05B_CO5_07</strain>
    </source>
</reference>
<keyword evidence="6" id="KW-0031">Aminopeptidase</keyword>
<evidence type="ECO:0000256" key="1">
    <source>
        <dbReference type="ARBA" id="ARBA00022723"/>
    </source>
</evidence>
<dbReference type="Gene3D" id="3.40.350.10">
    <property type="entry name" value="Creatinase/prolidase N-terminal domain"/>
    <property type="match status" value="1"/>
</dbReference>
<dbReference type="EMBL" id="CP013695">
    <property type="protein sequence ID" value="ALU31460.1"/>
    <property type="molecule type" value="Genomic_DNA"/>
</dbReference>
<dbReference type="InterPro" id="IPR036005">
    <property type="entry name" value="Creatinase/aminopeptidase-like"/>
</dbReference>
<evidence type="ECO:0000256" key="2">
    <source>
        <dbReference type="ARBA" id="ARBA00022801"/>
    </source>
</evidence>
<dbReference type="RefSeq" id="WP_011277874.1">
    <property type="nucleotide sequence ID" value="NZ_BHWZ01000002.1"/>
</dbReference>
<dbReference type="OMA" id="KYERYCS"/>
<dbReference type="SUPFAM" id="SSF55920">
    <property type="entry name" value="Creatinase/aminopeptidase"/>
    <property type="match status" value="1"/>
</dbReference>
<organism evidence="6 7">
    <name type="scientific">Sulfolobus acidocaldarius</name>
    <dbReference type="NCBI Taxonomy" id="2285"/>
    <lineage>
        <taxon>Archaea</taxon>
        <taxon>Thermoproteota</taxon>
        <taxon>Thermoprotei</taxon>
        <taxon>Sulfolobales</taxon>
        <taxon>Sulfolobaceae</taxon>
        <taxon>Sulfolobus</taxon>
    </lineage>
</organism>
<dbReference type="OrthoDB" id="1346at2157"/>
<dbReference type="GO" id="GO:0046872">
    <property type="term" value="F:metal ion binding"/>
    <property type="evidence" value="ECO:0007669"/>
    <property type="project" value="UniProtKB-KW"/>
</dbReference>
<proteinExistence type="inferred from homology"/>
<evidence type="ECO:0000259" key="4">
    <source>
        <dbReference type="Pfam" id="PF00557"/>
    </source>
</evidence>
<dbReference type="STRING" id="1435377.SUSAZ_04690"/>
<evidence type="ECO:0000256" key="3">
    <source>
        <dbReference type="RuleBase" id="RU000590"/>
    </source>
</evidence>
<dbReference type="CDD" id="cd01092">
    <property type="entry name" value="APP-like"/>
    <property type="match status" value="1"/>
</dbReference>
<dbReference type="Gene3D" id="3.90.230.10">
    <property type="entry name" value="Creatinase/methionine aminopeptidase superfamily"/>
    <property type="match status" value="1"/>
</dbReference>
<dbReference type="InterPro" id="IPR000587">
    <property type="entry name" value="Creatinase_N"/>
</dbReference>
<name>A0A0U2W312_9CREN</name>
<comment type="similarity">
    <text evidence="3">Belongs to the peptidase M24B family.</text>
</comment>
<keyword evidence="2" id="KW-0378">Hydrolase</keyword>
<dbReference type="GeneID" id="14551524"/>
<dbReference type="PaxDb" id="1435377-SUSAZ_04690"/>
<gene>
    <name evidence="6" type="ORF">ATZ20_04420</name>
</gene>
<dbReference type="SUPFAM" id="SSF53092">
    <property type="entry name" value="Creatinase/prolidase N-terminal domain"/>
    <property type="match status" value="1"/>
</dbReference>
<feature type="domain" description="Peptidase M24" evidence="4">
    <location>
        <begin position="134"/>
        <end position="334"/>
    </location>
</feature>
<dbReference type="AlphaFoldDB" id="A0A0U2W312"/>
<sequence>MRSKLERVKEELRARNIDYLILAPGSNMLYLTGFDEEQMERPLFYIVTQNEEFFVVPKLYEEQLSNHNLIVYTDGENPFKKIPIQKGRVVAIDDTMWSSFTIDILNYFSPSQLVKSSEVLKEIRMIKSQEEIEILREGVKIAEEAFLETINLIREGMKEVEISNLLIQKFSERGVKPSFEPIITSGPNTSMPHLRATNRKVARNEVIIFDFGIRYKGYATDTTRVVSIGKPNEDVLKIHEIVREAQERAEEYVSEKVETSEVDKIARQTISKYGFGAYFIHRTGHGIGIDVHEDPYISSDYKRPIKNNMTFTIEPGIYLPGKFGIRIEDMVFVNDKGISMNKLDKNIFTL</sequence>
<dbReference type="Proteomes" id="UP000060043">
    <property type="component" value="Chromosome"/>
</dbReference>
<dbReference type="GO" id="GO:0004177">
    <property type="term" value="F:aminopeptidase activity"/>
    <property type="evidence" value="ECO:0007669"/>
    <property type="project" value="UniProtKB-KW"/>
</dbReference>